<evidence type="ECO:0000256" key="2">
    <source>
        <dbReference type="ARBA" id="ARBA00023230"/>
    </source>
</evidence>
<dbReference type="Pfam" id="PF00789">
    <property type="entry name" value="UBX"/>
    <property type="match status" value="1"/>
</dbReference>
<feature type="domain" description="UBX" evidence="7">
    <location>
        <begin position="359"/>
        <end position="446"/>
    </location>
</feature>
<dbReference type="SMART" id="SM00166">
    <property type="entry name" value="UBX"/>
    <property type="match status" value="1"/>
</dbReference>
<name>A0AAN7SZE6_9EURO</name>
<gene>
    <name evidence="8" type="ORF">LTR05_004545</name>
</gene>
<reference evidence="8 9" key="1">
    <citation type="submission" date="2023-08" db="EMBL/GenBank/DDBJ databases">
        <title>Black Yeasts Isolated from many extreme environments.</title>
        <authorList>
            <person name="Coleine C."/>
            <person name="Stajich J.E."/>
            <person name="Selbmann L."/>
        </authorList>
    </citation>
    <scope>NUCLEOTIDE SEQUENCE [LARGE SCALE GENOMIC DNA]</scope>
    <source>
        <strain evidence="8 9">CCFEE 5910</strain>
    </source>
</reference>
<dbReference type="AlphaFoldDB" id="A0AAN7SZE6"/>
<dbReference type="InterPro" id="IPR036249">
    <property type="entry name" value="Thioredoxin-like_sf"/>
</dbReference>
<evidence type="ECO:0000259" key="7">
    <source>
        <dbReference type="PROSITE" id="PS50033"/>
    </source>
</evidence>
<keyword evidence="2" id="KW-0834">Unfolded protein response</keyword>
<feature type="compositionally biased region" description="Polar residues" evidence="6">
    <location>
        <begin position="506"/>
        <end position="527"/>
    </location>
</feature>
<feature type="compositionally biased region" description="Polar residues" evidence="6">
    <location>
        <begin position="219"/>
        <end position="256"/>
    </location>
</feature>
<evidence type="ECO:0000313" key="8">
    <source>
        <dbReference type="EMBL" id="KAK5085264.1"/>
    </source>
</evidence>
<dbReference type="GO" id="GO:0005789">
    <property type="term" value="C:endoplasmic reticulum membrane"/>
    <property type="evidence" value="ECO:0007669"/>
    <property type="project" value="UniProtKB-SubCell"/>
</dbReference>
<comment type="subunit">
    <text evidence="3">Directly interacts with VCP. Interacts with UBQLN1. Forms a complex with VCP and UBQLN1.</text>
</comment>
<comment type="subcellular location">
    <subcellularLocation>
        <location evidence="1">Endoplasmic reticulum membrane</location>
        <topology evidence="1">Peripheral membrane protein</topology>
    </subcellularLocation>
</comment>
<evidence type="ECO:0000256" key="5">
    <source>
        <dbReference type="ARBA" id="ARBA00046062"/>
    </source>
</evidence>
<comment type="caution">
    <text evidence="8">The sequence shown here is derived from an EMBL/GenBank/DDBJ whole genome shotgun (WGS) entry which is preliminary data.</text>
</comment>
<organism evidence="8 9">
    <name type="scientific">Lithohypha guttulata</name>
    <dbReference type="NCBI Taxonomy" id="1690604"/>
    <lineage>
        <taxon>Eukaryota</taxon>
        <taxon>Fungi</taxon>
        <taxon>Dikarya</taxon>
        <taxon>Ascomycota</taxon>
        <taxon>Pezizomycotina</taxon>
        <taxon>Eurotiomycetes</taxon>
        <taxon>Chaetothyriomycetidae</taxon>
        <taxon>Chaetothyriales</taxon>
        <taxon>Trichomeriaceae</taxon>
        <taxon>Lithohypha</taxon>
    </lineage>
</organism>
<evidence type="ECO:0000256" key="4">
    <source>
        <dbReference type="ARBA" id="ARBA00041575"/>
    </source>
</evidence>
<proteinExistence type="predicted"/>
<feature type="compositionally biased region" description="Basic and acidic residues" evidence="6">
    <location>
        <begin position="529"/>
        <end position="554"/>
    </location>
</feature>
<dbReference type="InterPro" id="IPR001012">
    <property type="entry name" value="UBX_dom"/>
</dbReference>
<sequence>MAAAIHFFQVPGIAIAKARLESKALLCFVADNNNADSTQWESVLRDPEIADQLRSSTVMLKVFTGSKESRLLNDIYPVQSVPAVLIVQKAEVVANYQHGQIPFEDFKRELFTRYTPKTEPVASPSTSLRQRLPGYLDLPPSEGRMRLPNNAYDHLRKLTQQYLDSGVSGKGLLNIQLKLLGSVNSEPVTTAIQQIRDTINTDTEPSLSDQAIERLLNTPASSIRQAPPSSNNDPAGSGSSHEPQRTQQAGATTNAGPQSSTPLTTPRPLQQTDSHASSSTTSTSNRTSTTAQNTAAQRAEYISSQKAAEAERARIKAQIEADKRTRREADRKARDEAEALRRRTELHELRKANSTTSNPQATDVRIQVRLFDGGTIRSSFASENTIALHVRPWIEEQTKKNGSGVAGRPYDLKLILTPLPNRSIEAGEEDTPLSDIEGIQGSATLVMVPVKTYVDSYGNTAGNGGLVGSAIGAAQSVVGTGIGIVGSAAGILVGGLGRLMGAGVTPQPTSNTQAQDTDASSRPSQGETAARDVRNVRVRTLADQRRDEEEEAKKRGTNLYNGMGLNVQPRGDDNEHK</sequence>
<feature type="region of interest" description="Disordered" evidence="6">
    <location>
        <begin position="503"/>
        <end position="577"/>
    </location>
</feature>
<feature type="region of interest" description="Disordered" evidence="6">
    <location>
        <begin position="219"/>
        <end position="298"/>
    </location>
</feature>
<dbReference type="PROSITE" id="PS50033">
    <property type="entry name" value="UBX"/>
    <property type="match status" value="1"/>
</dbReference>
<evidence type="ECO:0000256" key="1">
    <source>
        <dbReference type="ARBA" id="ARBA00004406"/>
    </source>
</evidence>
<dbReference type="EMBL" id="JAVRRJ010000004">
    <property type="protein sequence ID" value="KAK5085264.1"/>
    <property type="molecule type" value="Genomic_DNA"/>
</dbReference>
<dbReference type="Pfam" id="PF23187">
    <property type="entry name" value="UBX7_N"/>
    <property type="match status" value="1"/>
</dbReference>
<comment type="function">
    <text evidence="5">Involved in endoplasmic reticulum-associated protein degradation (ERAD). Acts as a platform to recruit both UBQLN1 and VCP to the ER during ERAD.</text>
</comment>
<evidence type="ECO:0000313" key="9">
    <source>
        <dbReference type="Proteomes" id="UP001309876"/>
    </source>
</evidence>
<dbReference type="SUPFAM" id="SSF52833">
    <property type="entry name" value="Thioredoxin-like"/>
    <property type="match status" value="1"/>
</dbReference>
<dbReference type="GO" id="GO:0036503">
    <property type="term" value="P:ERAD pathway"/>
    <property type="evidence" value="ECO:0007669"/>
    <property type="project" value="TreeGrafter"/>
</dbReference>
<accession>A0AAN7SZE6</accession>
<dbReference type="Gene3D" id="3.10.20.90">
    <property type="entry name" value="Phosphatidylinositol 3-kinase Catalytic Subunit, Chain A, domain 1"/>
    <property type="match status" value="1"/>
</dbReference>
<dbReference type="Gene3D" id="3.40.30.10">
    <property type="entry name" value="Glutaredoxin"/>
    <property type="match status" value="1"/>
</dbReference>
<dbReference type="InterPro" id="IPR029071">
    <property type="entry name" value="Ubiquitin-like_domsf"/>
</dbReference>
<protein>
    <recommendedName>
        <fullName evidence="4">UBX domain-containing protein 2</fullName>
    </recommendedName>
</protein>
<dbReference type="PANTHER" id="PTHR46424:SF1">
    <property type="entry name" value="UBX DOMAIN-CONTAINING PROTEIN 4"/>
    <property type="match status" value="1"/>
</dbReference>
<keyword evidence="9" id="KW-1185">Reference proteome</keyword>
<evidence type="ECO:0000256" key="3">
    <source>
        <dbReference type="ARBA" id="ARBA00038812"/>
    </source>
</evidence>
<feature type="region of interest" description="Disordered" evidence="6">
    <location>
        <begin position="117"/>
        <end position="145"/>
    </location>
</feature>
<dbReference type="GO" id="GO:0006986">
    <property type="term" value="P:response to unfolded protein"/>
    <property type="evidence" value="ECO:0007669"/>
    <property type="project" value="UniProtKB-KW"/>
</dbReference>
<dbReference type="Proteomes" id="UP001309876">
    <property type="component" value="Unassembled WGS sequence"/>
</dbReference>
<dbReference type="PANTHER" id="PTHR46424">
    <property type="entry name" value="UBX DOMAIN-CONTAINING PROTEIN 4"/>
    <property type="match status" value="1"/>
</dbReference>
<evidence type="ECO:0000256" key="6">
    <source>
        <dbReference type="SAM" id="MobiDB-lite"/>
    </source>
</evidence>
<dbReference type="SUPFAM" id="SSF54236">
    <property type="entry name" value="Ubiquitin-like"/>
    <property type="match status" value="1"/>
</dbReference>
<feature type="compositionally biased region" description="Low complexity" evidence="6">
    <location>
        <begin position="257"/>
        <end position="298"/>
    </location>
</feature>